<dbReference type="InterPro" id="IPR050091">
    <property type="entry name" value="PKS_NRPS_Biosynth_Enz"/>
</dbReference>
<dbReference type="Pfam" id="PF00698">
    <property type="entry name" value="Acyl_transf_1"/>
    <property type="match status" value="1"/>
</dbReference>
<dbReference type="InterPro" id="IPR018201">
    <property type="entry name" value="Ketoacyl_synth_AS"/>
</dbReference>
<dbReference type="PROSITE" id="PS50075">
    <property type="entry name" value="CARRIER"/>
    <property type="match status" value="1"/>
</dbReference>
<accession>A0A1Q4V8C1</accession>
<dbReference type="PROSITE" id="PS00012">
    <property type="entry name" value="PHOSPHOPANTETHEINE"/>
    <property type="match status" value="1"/>
</dbReference>
<dbReference type="SUPFAM" id="SSF52151">
    <property type="entry name" value="FabD/lysophospholipase-like"/>
    <property type="match status" value="1"/>
</dbReference>
<dbReference type="GO" id="GO:0006633">
    <property type="term" value="P:fatty acid biosynthetic process"/>
    <property type="evidence" value="ECO:0007669"/>
    <property type="project" value="InterPro"/>
</dbReference>
<dbReference type="SMART" id="SM00826">
    <property type="entry name" value="PKS_DH"/>
    <property type="match status" value="1"/>
</dbReference>
<dbReference type="Gene3D" id="3.30.70.3290">
    <property type="match status" value="1"/>
</dbReference>
<evidence type="ECO:0000256" key="7">
    <source>
        <dbReference type="ARBA" id="ARBA00023268"/>
    </source>
</evidence>
<dbReference type="InterPro" id="IPR042104">
    <property type="entry name" value="PKS_dehydratase_sf"/>
</dbReference>
<dbReference type="Pfam" id="PF21089">
    <property type="entry name" value="PKS_DH_N"/>
    <property type="match status" value="1"/>
</dbReference>
<dbReference type="SUPFAM" id="SSF53901">
    <property type="entry name" value="Thiolase-like"/>
    <property type="match status" value="1"/>
</dbReference>
<dbReference type="InterPro" id="IPR049551">
    <property type="entry name" value="PKS_DH_C"/>
</dbReference>
<evidence type="ECO:0000259" key="10">
    <source>
        <dbReference type="PROSITE" id="PS50075"/>
    </source>
</evidence>
<dbReference type="Pfam" id="PF08659">
    <property type="entry name" value="KR"/>
    <property type="match status" value="1"/>
</dbReference>
<feature type="region of interest" description="N-terminal hotdog fold" evidence="9">
    <location>
        <begin position="929"/>
        <end position="1047"/>
    </location>
</feature>
<dbReference type="Pfam" id="PF08990">
    <property type="entry name" value="Docking"/>
    <property type="match status" value="1"/>
</dbReference>
<dbReference type="PROSITE" id="PS52019">
    <property type="entry name" value="PKS_MFAS_DH"/>
    <property type="match status" value="1"/>
</dbReference>
<dbReference type="InterPro" id="IPR020807">
    <property type="entry name" value="PKS_DH"/>
</dbReference>
<dbReference type="FunFam" id="1.10.1200.10:FF:000007">
    <property type="entry name" value="Probable polyketide synthase pks17"/>
    <property type="match status" value="1"/>
</dbReference>
<dbReference type="Pfam" id="PF16197">
    <property type="entry name" value="KAsynt_C_assoc"/>
    <property type="match status" value="1"/>
</dbReference>
<dbReference type="Gene3D" id="3.40.50.720">
    <property type="entry name" value="NAD(P)-binding Rossmann-like Domain"/>
    <property type="match status" value="1"/>
</dbReference>
<dbReference type="Gene3D" id="3.10.129.110">
    <property type="entry name" value="Polyketide synthase dehydratase"/>
    <property type="match status" value="1"/>
</dbReference>
<evidence type="ECO:0000256" key="3">
    <source>
        <dbReference type="ARBA" id="ARBA00022450"/>
    </source>
</evidence>
<keyword evidence="8" id="KW-0012">Acyltransferase</keyword>
<evidence type="ECO:0000313" key="13">
    <source>
        <dbReference type="EMBL" id="OKH94093.1"/>
    </source>
</evidence>
<dbReference type="InterPro" id="IPR014030">
    <property type="entry name" value="Ketoacyl_synth_N"/>
</dbReference>
<dbReference type="InterPro" id="IPR020806">
    <property type="entry name" value="PKS_PP-bd"/>
</dbReference>
<dbReference type="InterPro" id="IPR016036">
    <property type="entry name" value="Malonyl_transacylase_ACP-bd"/>
</dbReference>
<sequence length="1818" mass="191388">MAGEDRLRDYLKRATLDLADTRRRLAENDARKHEPIAVIGMACRYPGGVNGPQDLWDLVEDGREGVGAFPTDRGWDLEKLYDPDPEKPGTTYTRRGGFLHDAGEFDAPFFQMSPRNALATDPHHRLLLEISWEAFESAGIDPASARGSRTGVYTGMMYDYYSTQFLGRMPDDMDGTLLISSAPSVLSGRVAYTFGLEGPAVTLDTACSSSLVAINLAVQALRGGECATALAGGITVMATPDSFVAFSRQRALAPDGVCKSFSTDADGAVWAEGAGVLLLERLSDARRNGHRVHGVIKGIAVNQDGASNGMTAPNGPSQERVILQSLADARLETQDVDVVEAHGTGTPLGDPIEAHAILATYGRDRPADRPLRLGSAKSNIGHTQAAAGVAGIIKMLMAMRHGVMPRTLHVSEPSHHVDWASGAVELLTEARPWERRGDEPRRAAVSSFGISGTNAHVVLEEPADTPPDPAGTAPRPDTTTAWAISGRTAASLREQVRRLYDRVAADGTVHPVDVAHSLTTSRARFDHRAVVWGTTRAELLDALAGHLDDRPGTPVAVGTARGGPRTAFLFTGQGGQRPGMGRDLYRAFPVFAAALDEVCAALDPHLDRPLREVMWAAEGSADAELLDRTYYTQPALFAYQVALFRLLTSFGVTPDRVAGHSVGEIAAAHLAGVWDLADAARLITARSALMQALPARGAMVAVAASYDEVLPELDGIGHLVDVAAVNGPAGVVLSGDEETCLAVAGRWRERGRRTRRLDVSHAFHSPLMEPMLDGFAAGLTALTFHEPRLDHETNLGSDRSWSDPAYWTDQIRNTVRFGPMVDRLANADTGTYLELGPRPVLSGMVRECLPDTTATVAATYRKGYGEPEALLACLAEAFVTGNDVDWTAAAPGGRAVDLPTYAFDRERYWLIAPPARGGITAAGLRESTHPLLAAAVDVAADGGVVATGRLALADLPWLADHVIGGVVVVPGAALLDLVLEAGGQAGFDRVDELTFEAPLTLPAEGALSLQVAVDGTDRSVRVYSRADGDDTWTTHASGSLSAAPSAAAPVPWAKAWPPADAVPVTFDGAYDRLAELGYAYGPAFRGVTAAWRKGDELYAEVEVVADARNEGFGLHPALLDAAFHPYLFEGDGTELRLPFVFGGVRLATRGASALRVRLTPAGPDGLTVEAADASGTEVLTIGELRVRPVSVASLVASMGGAAGPAGFHGLDWTPFPLATPDGTARWAVVGEPVPGLPGYATFEELAAAVDAGTCARPAFVAVPCADADADADADVPAAVRAVTGHALDIMQRHLADDRLADCRVVFLAGHRSLTAGAVWGLVRAAAIEHPGRFALADARADSATDRSLLAAAMAAGEWQCLVENGALRVPRVARRSPAPDPAPDLGTGTVLVTGGTGGLGALVATRLVERSGVRDLLLTSRRGIEADGARELVRSLEELGASVRVAACDVSERGPLTELLASLPGDKPLTAVVHAAGVLDDTMLEKLTPERIDTVFRPKVDAAWLLHELTAGMPVRSFLLFSSIAGVLGNAGQGNYAAANGFLEALAAHRRAAGLPALSVAWGLWATPSGMGAGLTAADEVRLARSGVTALTAEQGLELFDAAVRETGGDPLVVAARWDRTALRAHAEDGGEVPVVLRGLVRVARRTDSTAAPVSAGLAERLDGLSREEARPVTVDYVRAQVARVLAHGSASDIDVDRTFSELGFDSLTGVELRNRLNAESGLQLPATLVFDHPTVAQLADRLVAELASSAPSVTDLLREALDRIVPRLADADADERARVAAALQAALDGMGTAARADAAQLDAATDEEIFAFIDKQL</sequence>
<feature type="domain" description="PKS/mFAS DH" evidence="12">
    <location>
        <begin position="929"/>
        <end position="1195"/>
    </location>
</feature>
<dbReference type="InterPro" id="IPR036291">
    <property type="entry name" value="NAD(P)-bd_dom_sf"/>
</dbReference>
<feature type="active site" description="Proton donor; for dehydratase activity" evidence="9">
    <location>
        <position position="1120"/>
    </location>
</feature>
<dbReference type="Proteomes" id="UP000186455">
    <property type="component" value="Unassembled WGS sequence"/>
</dbReference>
<dbReference type="SMART" id="SM00825">
    <property type="entry name" value="PKS_KS"/>
    <property type="match status" value="1"/>
</dbReference>
<dbReference type="SMART" id="SM00827">
    <property type="entry name" value="PKS_AT"/>
    <property type="match status" value="1"/>
</dbReference>
<evidence type="ECO:0000256" key="2">
    <source>
        <dbReference type="ARBA" id="ARBA00004792"/>
    </source>
</evidence>
<keyword evidence="7" id="KW-0511">Multifunctional enzyme</keyword>
<keyword evidence="4" id="KW-0597">Phosphoprotein</keyword>
<keyword evidence="6" id="KW-0045">Antibiotic biosynthesis</keyword>
<dbReference type="InterPro" id="IPR014043">
    <property type="entry name" value="Acyl_transferase_dom"/>
</dbReference>
<dbReference type="InterPro" id="IPR057326">
    <property type="entry name" value="KR_dom"/>
</dbReference>
<dbReference type="EMBL" id="LFBV01000003">
    <property type="protein sequence ID" value="OKH94093.1"/>
    <property type="molecule type" value="Genomic_DNA"/>
</dbReference>
<dbReference type="Gene3D" id="3.40.47.10">
    <property type="match status" value="1"/>
</dbReference>
<dbReference type="InterPro" id="IPR009081">
    <property type="entry name" value="PP-bd_ACP"/>
</dbReference>
<evidence type="ECO:0000259" key="12">
    <source>
        <dbReference type="PROSITE" id="PS52019"/>
    </source>
</evidence>
<dbReference type="SUPFAM" id="SSF47336">
    <property type="entry name" value="ACP-like"/>
    <property type="match status" value="1"/>
</dbReference>
<dbReference type="InterPro" id="IPR049900">
    <property type="entry name" value="PKS_mFAS_DH"/>
</dbReference>
<feature type="domain" description="Ketosynthase family 3 (KS3)" evidence="11">
    <location>
        <begin position="33"/>
        <end position="461"/>
    </location>
</feature>
<dbReference type="Pfam" id="PF02801">
    <property type="entry name" value="Ketoacyl-synt_C"/>
    <property type="match status" value="1"/>
</dbReference>
<dbReference type="InterPro" id="IPR013968">
    <property type="entry name" value="PKS_KR"/>
</dbReference>
<dbReference type="STRING" id="1048205.AB852_15750"/>
<comment type="caution">
    <text evidence="13">The sequence shown here is derived from an EMBL/GenBank/DDBJ whole genome shotgun (WGS) entry which is preliminary data.</text>
</comment>
<dbReference type="PROSITE" id="PS00606">
    <property type="entry name" value="KS3_1"/>
    <property type="match status" value="1"/>
</dbReference>
<evidence type="ECO:0000313" key="14">
    <source>
        <dbReference type="Proteomes" id="UP000186455"/>
    </source>
</evidence>
<dbReference type="GO" id="GO:0004312">
    <property type="term" value="F:fatty acid synthase activity"/>
    <property type="evidence" value="ECO:0007669"/>
    <property type="project" value="TreeGrafter"/>
</dbReference>
<dbReference type="Pfam" id="PF00109">
    <property type="entry name" value="ketoacyl-synt"/>
    <property type="match status" value="1"/>
</dbReference>
<dbReference type="InterPro" id="IPR015083">
    <property type="entry name" value="NorB/c/GfsB-D-like_docking"/>
</dbReference>
<evidence type="ECO:0000256" key="1">
    <source>
        <dbReference type="ARBA" id="ARBA00001957"/>
    </source>
</evidence>
<dbReference type="Gene3D" id="1.10.1200.10">
    <property type="entry name" value="ACP-like"/>
    <property type="match status" value="1"/>
</dbReference>
<comment type="pathway">
    <text evidence="2">Antibiotic biosynthesis.</text>
</comment>
<dbReference type="GO" id="GO:0004315">
    <property type="term" value="F:3-oxoacyl-[acyl-carrier-protein] synthase activity"/>
    <property type="evidence" value="ECO:0007669"/>
    <property type="project" value="InterPro"/>
</dbReference>
<dbReference type="InterPro" id="IPR014031">
    <property type="entry name" value="Ketoacyl_synth_C"/>
</dbReference>
<evidence type="ECO:0000256" key="5">
    <source>
        <dbReference type="ARBA" id="ARBA00022679"/>
    </source>
</evidence>
<proteinExistence type="predicted"/>
<dbReference type="FunFam" id="3.40.47.10:FF:000019">
    <property type="entry name" value="Polyketide synthase type I"/>
    <property type="match status" value="1"/>
</dbReference>
<dbReference type="InterPro" id="IPR049552">
    <property type="entry name" value="PKS_DH_N"/>
</dbReference>
<feature type="domain" description="Carrier" evidence="10">
    <location>
        <begin position="1672"/>
        <end position="1747"/>
    </location>
</feature>
<dbReference type="GO" id="GO:0033068">
    <property type="term" value="P:macrolide biosynthetic process"/>
    <property type="evidence" value="ECO:0007669"/>
    <property type="project" value="UniProtKB-ARBA"/>
</dbReference>
<dbReference type="Pfam" id="PF14765">
    <property type="entry name" value="PS-DH"/>
    <property type="match status" value="1"/>
</dbReference>
<dbReference type="SUPFAM" id="SSF55048">
    <property type="entry name" value="Probable ACP-binding domain of malonyl-CoA ACP transacylase"/>
    <property type="match status" value="1"/>
</dbReference>
<organism evidence="13 14">
    <name type="scientific">Streptomyces uncialis</name>
    <dbReference type="NCBI Taxonomy" id="1048205"/>
    <lineage>
        <taxon>Bacteria</taxon>
        <taxon>Bacillati</taxon>
        <taxon>Actinomycetota</taxon>
        <taxon>Actinomycetes</taxon>
        <taxon>Kitasatosporales</taxon>
        <taxon>Streptomycetaceae</taxon>
        <taxon>Streptomyces</taxon>
    </lineage>
</organism>
<dbReference type="CDD" id="cd08956">
    <property type="entry name" value="KR_3_FAS_SDR_x"/>
    <property type="match status" value="1"/>
</dbReference>
<gene>
    <name evidence="13" type="ORF">AB852_15750</name>
</gene>
<keyword evidence="14" id="KW-1185">Reference proteome</keyword>
<evidence type="ECO:0000259" key="11">
    <source>
        <dbReference type="PROSITE" id="PS52004"/>
    </source>
</evidence>
<evidence type="ECO:0000256" key="9">
    <source>
        <dbReference type="PROSITE-ProRule" id="PRU01363"/>
    </source>
</evidence>
<comment type="cofactor">
    <cofactor evidence="1">
        <name>pantetheine 4'-phosphate</name>
        <dbReference type="ChEBI" id="CHEBI:47942"/>
    </cofactor>
</comment>
<dbReference type="CDD" id="cd00833">
    <property type="entry name" value="PKS"/>
    <property type="match status" value="1"/>
</dbReference>
<dbReference type="SMART" id="SM00823">
    <property type="entry name" value="PKS_PP"/>
    <property type="match status" value="1"/>
</dbReference>
<keyword evidence="5" id="KW-0808">Transferase</keyword>
<dbReference type="InterPro" id="IPR016039">
    <property type="entry name" value="Thiolase-like"/>
</dbReference>
<name>A0A1Q4V8C1_9ACTN</name>
<feature type="region of interest" description="C-terminal hotdog fold" evidence="9">
    <location>
        <begin position="1061"/>
        <end position="1195"/>
    </location>
</feature>
<reference evidence="13 14" key="1">
    <citation type="submission" date="2015-06" db="EMBL/GenBank/DDBJ databases">
        <title>Cloning and characterization of the uncialamcin biosynthetic gene cluster.</title>
        <authorList>
            <person name="Yan X."/>
            <person name="Huang T."/>
            <person name="Ge H."/>
            <person name="Shen B."/>
        </authorList>
    </citation>
    <scope>NUCLEOTIDE SEQUENCE [LARGE SCALE GENOMIC DNA]</scope>
    <source>
        <strain evidence="13 14">DCA2648</strain>
    </source>
</reference>
<feature type="active site" description="Proton acceptor; for dehydratase activity" evidence="9">
    <location>
        <position position="961"/>
    </location>
</feature>
<dbReference type="SMART" id="SM00822">
    <property type="entry name" value="PKS_KR"/>
    <property type="match status" value="1"/>
</dbReference>
<dbReference type="InterPro" id="IPR006162">
    <property type="entry name" value="Ppantetheine_attach_site"/>
</dbReference>
<dbReference type="GO" id="GO:0031177">
    <property type="term" value="F:phosphopantetheine binding"/>
    <property type="evidence" value="ECO:0007669"/>
    <property type="project" value="InterPro"/>
</dbReference>
<evidence type="ECO:0000256" key="8">
    <source>
        <dbReference type="ARBA" id="ARBA00023315"/>
    </source>
</evidence>
<dbReference type="PANTHER" id="PTHR43775:SF51">
    <property type="entry name" value="INACTIVE PHENOLPHTHIOCEROL SYNTHESIS POLYKETIDE SYNTHASE TYPE I PKS1-RELATED"/>
    <property type="match status" value="1"/>
</dbReference>
<dbReference type="InterPro" id="IPR036736">
    <property type="entry name" value="ACP-like_sf"/>
</dbReference>
<protein>
    <submittedName>
        <fullName evidence="13">Uncharacterized protein</fullName>
    </submittedName>
</protein>
<keyword evidence="3" id="KW-0596">Phosphopantetheine</keyword>
<dbReference type="Gene3D" id="3.40.366.10">
    <property type="entry name" value="Malonyl-Coenzyme A Acyl Carrier Protein, domain 2"/>
    <property type="match status" value="1"/>
</dbReference>
<dbReference type="Pfam" id="PF00550">
    <property type="entry name" value="PP-binding"/>
    <property type="match status" value="1"/>
</dbReference>
<dbReference type="SUPFAM" id="SSF51735">
    <property type="entry name" value="NAD(P)-binding Rossmann-fold domains"/>
    <property type="match status" value="2"/>
</dbReference>
<dbReference type="InterPro" id="IPR020841">
    <property type="entry name" value="PKS_Beta-ketoAc_synthase_dom"/>
</dbReference>
<dbReference type="PANTHER" id="PTHR43775">
    <property type="entry name" value="FATTY ACID SYNTHASE"/>
    <property type="match status" value="1"/>
</dbReference>
<evidence type="ECO:0000256" key="4">
    <source>
        <dbReference type="ARBA" id="ARBA00022553"/>
    </source>
</evidence>
<dbReference type="InterPro" id="IPR032821">
    <property type="entry name" value="PKS_assoc"/>
</dbReference>
<dbReference type="InterPro" id="IPR016035">
    <property type="entry name" value="Acyl_Trfase/lysoPLipase"/>
</dbReference>
<dbReference type="PROSITE" id="PS52004">
    <property type="entry name" value="KS3_2"/>
    <property type="match status" value="1"/>
</dbReference>
<dbReference type="SMART" id="SM01294">
    <property type="entry name" value="PKS_PP_betabranch"/>
    <property type="match status" value="1"/>
</dbReference>
<dbReference type="InterPro" id="IPR001227">
    <property type="entry name" value="Ac_transferase_dom_sf"/>
</dbReference>
<evidence type="ECO:0000256" key="6">
    <source>
        <dbReference type="ARBA" id="ARBA00023194"/>
    </source>
</evidence>